<reference evidence="1 2" key="1">
    <citation type="journal article" date="2021" name="Hortic Res">
        <title>High-quality reference genome and annotation aids understanding of berry development for evergreen blueberry (Vaccinium darrowii).</title>
        <authorList>
            <person name="Yu J."/>
            <person name="Hulse-Kemp A.M."/>
            <person name="Babiker E."/>
            <person name="Staton M."/>
        </authorList>
    </citation>
    <scope>NUCLEOTIDE SEQUENCE [LARGE SCALE GENOMIC DNA]</scope>
    <source>
        <strain evidence="2">cv. NJ 8807/NJ 8810</strain>
        <tissue evidence="1">Young leaf</tissue>
    </source>
</reference>
<proteinExistence type="predicted"/>
<organism evidence="1 2">
    <name type="scientific">Vaccinium darrowii</name>
    <dbReference type="NCBI Taxonomy" id="229202"/>
    <lineage>
        <taxon>Eukaryota</taxon>
        <taxon>Viridiplantae</taxon>
        <taxon>Streptophyta</taxon>
        <taxon>Embryophyta</taxon>
        <taxon>Tracheophyta</taxon>
        <taxon>Spermatophyta</taxon>
        <taxon>Magnoliopsida</taxon>
        <taxon>eudicotyledons</taxon>
        <taxon>Gunneridae</taxon>
        <taxon>Pentapetalae</taxon>
        <taxon>asterids</taxon>
        <taxon>Ericales</taxon>
        <taxon>Ericaceae</taxon>
        <taxon>Vaccinioideae</taxon>
        <taxon>Vaccinieae</taxon>
        <taxon>Vaccinium</taxon>
    </lineage>
</organism>
<dbReference type="EMBL" id="CM037159">
    <property type="protein sequence ID" value="KAH7867434.1"/>
    <property type="molecule type" value="Genomic_DNA"/>
</dbReference>
<sequence>MIHTQPGLHNRAHNRVTRVQNGVVLYPNPTPKKNTLKISGSPSPFFYLGDHDRERGATINRGNHDPTTTAAAAIGHTPSTSGDNETASKVLELELLFLNPDCFRDDLAHLLRAVQAQEKSKLQLTATIQVLKKAGRPSERLVSHEKCRFKKPMQHECVHVHEITEAAGTDVQAIKEGINGNSQVSMETPSVKGNSKCQGIYFFSFYL</sequence>
<keyword evidence="2" id="KW-1185">Reference proteome</keyword>
<protein>
    <submittedName>
        <fullName evidence="1">Uncharacterized protein</fullName>
    </submittedName>
</protein>
<dbReference type="Proteomes" id="UP000828048">
    <property type="component" value="Chromosome 9"/>
</dbReference>
<accession>A0ACB7ZPM1</accession>
<comment type="caution">
    <text evidence="1">The sequence shown here is derived from an EMBL/GenBank/DDBJ whole genome shotgun (WGS) entry which is preliminary data.</text>
</comment>
<gene>
    <name evidence="1" type="ORF">Vadar_033338</name>
</gene>
<name>A0ACB7ZPM1_9ERIC</name>
<evidence type="ECO:0000313" key="1">
    <source>
        <dbReference type="EMBL" id="KAH7867434.1"/>
    </source>
</evidence>
<evidence type="ECO:0000313" key="2">
    <source>
        <dbReference type="Proteomes" id="UP000828048"/>
    </source>
</evidence>